<proteinExistence type="predicted"/>
<gene>
    <name evidence="2" type="ORF">CCACVL1_18357</name>
</gene>
<accession>A0A1R3HLR5</accession>
<sequence length="87" mass="9819">MTKRSMCKNCNITELLFYSPSTLFSCRLRDLGSSWILLLNTLVLMTPIATVWRTSITAKRPKGGVFRESLHNHGLGGNHLHHTSITH</sequence>
<keyword evidence="1" id="KW-0472">Membrane</keyword>
<comment type="caution">
    <text evidence="2">The sequence shown here is derived from an EMBL/GenBank/DDBJ whole genome shotgun (WGS) entry which is preliminary data.</text>
</comment>
<keyword evidence="1" id="KW-1133">Transmembrane helix</keyword>
<organism evidence="2 3">
    <name type="scientific">Corchorus capsularis</name>
    <name type="common">Jute</name>
    <dbReference type="NCBI Taxonomy" id="210143"/>
    <lineage>
        <taxon>Eukaryota</taxon>
        <taxon>Viridiplantae</taxon>
        <taxon>Streptophyta</taxon>
        <taxon>Embryophyta</taxon>
        <taxon>Tracheophyta</taxon>
        <taxon>Spermatophyta</taxon>
        <taxon>Magnoliopsida</taxon>
        <taxon>eudicotyledons</taxon>
        <taxon>Gunneridae</taxon>
        <taxon>Pentapetalae</taxon>
        <taxon>rosids</taxon>
        <taxon>malvids</taxon>
        <taxon>Malvales</taxon>
        <taxon>Malvaceae</taxon>
        <taxon>Grewioideae</taxon>
        <taxon>Apeibeae</taxon>
        <taxon>Corchorus</taxon>
    </lineage>
</organism>
<evidence type="ECO:0000256" key="1">
    <source>
        <dbReference type="SAM" id="Phobius"/>
    </source>
</evidence>
<keyword evidence="3" id="KW-1185">Reference proteome</keyword>
<protein>
    <submittedName>
        <fullName evidence="2">Uncharacterized protein</fullName>
    </submittedName>
</protein>
<dbReference type="AlphaFoldDB" id="A0A1R3HLR5"/>
<dbReference type="Gramene" id="OMO71222">
    <property type="protein sequence ID" value="OMO71222"/>
    <property type="gene ID" value="CCACVL1_18357"/>
</dbReference>
<feature type="transmembrane region" description="Helical" evidence="1">
    <location>
        <begin position="32"/>
        <end position="52"/>
    </location>
</feature>
<reference evidence="2 3" key="1">
    <citation type="submission" date="2013-09" db="EMBL/GenBank/DDBJ databases">
        <title>Corchorus capsularis genome sequencing.</title>
        <authorList>
            <person name="Alam M."/>
            <person name="Haque M.S."/>
            <person name="Islam M.S."/>
            <person name="Emdad E.M."/>
            <person name="Islam M.M."/>
            <person name="Ahmed B."/>
            <person name="Halim A."/>
            <person name="Hossen Q.M.M."/>
            <person name="Hossain M.Z."/>
            <person name="Ahmed R."/>
            <person name="Khan M.M."/>
            <person name="Islam R."/>
            <person name="Rashid M.M."/>
            <person name="Khan S.A."/>
            <person name="Rahman M.S."/>
            <person name="Alam M."/>
        </authorList>
    </citation>
    <scope>NUCLEOTIDE SEQUENCE [LARGE SCALE GENOMIC DNA]</scope>
    <source>
        <strain evidence="3">cv. CVL-1</strain>
        <tissue evidence="2">Whole seedling</tissue>
    </source>
</reference>
<keyword evidence="1" id="KW-0812">Transmembrane</keyword>
<dbReference type="PROSITE" id="PS51257">
    <property type="entry name" value="PROKAR_LIPOPROTEIN"/>
    <property type="match status" value="1"/>
</dbReference>
<name>A0A1R3HLR5_COCAP</name>
<evidence type="ECO:0000313" key="2">
    <source>
        <dbReference type="EMBL" id="OMO71222.1"/>
    </source>
</evidence>
<evidence type="ECO:0000313" key="3">
    <source>
        <dbReference type="Proteomes" id="UP000188268"/>
    </source>
</evidence>
<dbReference type="EMBL" id="AWWV01011681">
    <property type="protein sequence ID" value="OMO71222.1"/>
    <property type="molecule type" value="Genomic_DNA"/>
</dbReference>
<dbReference type="Proteomes" id="UP000188268">
    <property type="component" value="Unassembled WGS sequence"/>
</dbReference>